<evidence type="ECO:0000256" key="1">
    <source>
        <dbReference type="SAM" id="SignalP"/>
    </source>
</evidence>
<dbReference type="AlphaFoldDB" id="A0A5R9J280"/>
<gene>
    <name evidence="2" type="ORF">FE263_17980</name>
</gene>
<accession>A0A5R9J280</accession>
<dbReference type="EMBL" id="VCDI01000008">
    <property type="protein sequence ID" value="TLU71069.1"/>
    <property type="molecule type" value="Genomic_DNA"/>
</dbReference>
<name>A0A5R9J280_9PROT</name>
<dbReference type="InterPro" id="IPR050682">
    <property type="entry name" value="ModA/WtpA"/>
</dbReference>
<dbReference type="Gene3D" id="3.40.190.10">
    <property type="entry name" value="Periplasmic binding protein-like II"/>
    <property type="match status" value="2"/>
</dbReference>
<dbReference type="GO" id="GO:0030973">
    <property type="term" value="F:molybdate ion binding"/>
    <property type="evidence" value="ECO:0007669"/>
    <property type="project" value="TreeGrafter"/>
</dbReference>
<dbReference type="GO" id="GO:0015689">
    <property type="term" value="P:molybdate ion transport"/>
    <property type="evidence" value="ECO:0007669"/>
    <property type="project" value="TreeGrafter"/>
</dbReference>
<organism evidence="2 3">
    <name type="scientific">Lichenicoccus roseus</name>
    <dbReference type="NCBI Taxonomy" id="2683649"/>
    <lineage>
        <taxon>Bacteria</taxon>
        <taxon>Pseudomonadati</taxon>
        <taxon>Pseudomonadota</taxon>
        <taxon>Alphaproteobacteria</taxon>
        <taxon>Acetobacterales</taxon>
        <taxon>Acetobacteraceae</taxon>
        <taxon>Lichenicoccus</taxon>
    </lineage>
</organism>
<evidence type="ECO:0000313" key="2">
    <source>
        <dbReference type="EMBL" id="TLU71069.1"/>
    </source>
</evidence>
<dbReference type="Pfam" id="PF13531">
    <property type="entry name" value="SBP_bac_11"/>
    <property type="match status" value="1"/>
</dbReference>
<feature type="chain" id="PRO_5024438192" evidence="1">
    <location>
        <begin position="29"/>
        <end position="341"/>
    </location>
</feature>
<dbReference type="SUPFAM" id="SSF53850">
    <property type="entry name" value="Periplasmic binding protein-like II"/>
    <property type="match status" value="1"/>
</dbReference>
<dbReference type="Proteomes" id="UP000305654">
    <property type="component" value="Unassembled WGS sequence"/>
</dbReference>
<comment type="caution">
    <text evidence="2">The sequence shown here is derived from an EMBL/GenBank/DDBJ whole genome shotgun (WGS) entry which is preliminary data.</text>
</comment>
<evidence type="ECO:0000313" key="3">
    <source>
        <dbReference type="Proteomes" id="UP000305654"/>
    </source>
</evidence>
<protein>
    <submittedName>
        <fullName evidence="2">ABC transporter substrate-binding protein</fullName>
    </submittedName>
</protein>
<reference evidence="2 3" key="1">
    <citation type="submission" date="2019-05" db="EMBL/GenBank/DDBJ databases">
        <authorList>
            <person name="Pankratov T."/>
            <person name="Grouzdev D."/>
        </authorList>
    </citation>
    <scope>NUCLEOTIDE SEQUENCE [LARGE SCALE GENOMIC DNA]</scope>
    <source>
        <strain evidence="2 3">KEBCLARHB70R</strain>
    </source>
</reference>
<dbReference type="PANTHER" id="PTHR30632">
    <property type="entry name" value="MOLYBDATE-BINDING PERIPLASMIC PROTEIN"/>
    <property type="match status" value="1"/>
</dbReference>
<proteinExistence type="predicted"/>
<dbReference type="OrthoDB" id="9802127at2"/>
<sequence>MKTSIRRAALASAAFALAVCGGVRVAAADPVQWNGKAEAPHYKEDVFPPWQHGQNNDALKRGFEFTVPEVDDLADFHGDITDPKLVLYVGGNYFFAMAPLVVEFEREHPDYKGRLYWETIPPGLLIKQIEAGGTITSGNMTWTARPDAYFAGLKKIDQFVKSGLLASPAVPYVTNTLTIMVPKDNPAHVTSLADLGRPGIRLAMPNPAFEGIARQIDAALKKAGGAALATAVYKTKVADGSTVLTHIHHRQTPLFLMQGLADAGVTWQSEAMFQEQAGHAITHVDIPTAQNSTAIYAGAMVKGAAHPKAAKLWLGFIHSQPALAIFERYGFKPYTPGATGG</sequence>
<keyword evidence="3" id="KW-1185">Reference proteome</keyword>
<keyword evidence="1" id="KW-0732">Signal</keyword>
<feature type="signal peptide" evidence="1">
    <location>
        <begin position="1"/>
        <end position="28"/>
    </location>
</feature>
<dbReference type="PANTHER" id="PTHR30632:SF0">
    <property type="entry name" value="SULFATE-BINDING PROTEIN"/>
    <property type="match status" value="1"/>
</dbReference>
<dbReference type="RefSeq" id="WP_138327425.1">
    <property type="nucleotide sequence ID" value="NZ_VCDI01000008.1"/>
</dbReference>